<keyword evidence="2" id="KW-1185">Reference proteome</keyword>
<dbReference type="Proteomes" id="UP000078540">
    <property type="component" value="Unassembled WGS sequence"/>
</dbReference>
<dbReference type="AlphaFoldDB" id="A0A195AVP2"/>
<evidence type="ECO:0000313" key="2">
    <source>
        <dbReference type="Proteomes" id="UP000078540"/>
    </source>
</evidence>
<accession>A0A195AVP2</accession>
<organism evidence="1 2">
    <name type="scientific">Atta colombica</name>
    <dbReference type="NCBI Taxonomy" id="520822"/>
    <lineage>
        <taxon>Eukaryota</taxon>
        <taxon>Metazoa</taxon>
        <taxon>Ecdysozoa</taxon>
        <taxon>Arthropoda</taxon>
        <taxon>Hexapoda</taxon>
        <taxon>Insecta</taxon>
        <taxon>Pterygota</taxon>
        <taxon>Neoptera</taxon>
        <taxon>Endopterygota</taxon>
        <taxon>Hymenoptera</taxon>
        <taxon>Apocrita</taxon>
        <taxon>Aculeata</taxon>
        <taxon>Formicoidea</taxon>
        <taxon>Formicidae</taxon>
        <taxon>Myrmicinae</taxon>
        <taxon>Atta</taxon>
    </lineage>
</organism>
<dbReference type="EMBL" id="KQ976736">
    <property type="protein sequence ID" value="KYM76039.1"/>
    <property type="molecule type" value="Genomic_DNA"/>
</dbReference>
<proteinExistence type="predicted"/>
<evidence type="ECO:0000313" key="1">
    <source>
        <dbReference type="EMBL" id="KYM76039.1"/>
    </source>
</evidence>
<sequence length="101" mass="11454">MPNGPRSRIFQLPASDHPHYTAEAHPTYLETTPQSSVPTVGGGRQPFPRVDSYLLNNPIRPSTCTRVNIKLVTFEGYSYTIIMMNLWFYLIKIRRANSAAD</sequence>
<reference evidence="1 2" key="1">
    <citation type="submission" date="2015-09" db="EMBL/GenBank/DDBJ databases">
        <title>Atta colombica WGS genome.</title>
        <authorList>
            <person name="Nygaard S."/>
            <person name="Hu H."/>
            <person name="Boomsma J."/>
            <person name="Zhang G."/>
        </authorList>
    </citation>
    <scope>NUCLEOTIDE SEQUENCE [LARGE SCALE GENOMIC DNA]</scope>
    <source>
        <strain evidence="1">Treedump-2</strain>
        <tissue evidence="1">Whole body</tissue>
    </source>
</reference>
<protein>
    <submittedName>
        <fullName evidence="1">Uncharacterized protein</fullName>
    </submittedName>
</protein>
<name>A0A195AVP2_9HYME</name>
<gene>
    <name evidence="1" type="ORF">ALC53_13524</name>
</gene>